<organism evidence="9 10">
    <name type="scientific">Odoribacter splanchnicus</name>
    <dbReference type="NCBI Taxonomy" id="28118"/>
    <lineage>
        <taxon>Bacteria</taxon>
        <taxon>Pseudomonadati</taxon>
        <taxon>Bacteroidota</taxon>
        <taxon>Bacteroidia</taxon>
        <taxon>Bacteroidales</taxon>
        <taxon>Odoribacteraceae</taxon>
        <taxon>Odoribacter</taxon>
    </lineage>
</organism>
<dbReference type="InterPro" id="IPR051906">
    <property type="entry name" value="TolC-like"/>
</dbReference>
<dbReference type="Proteomes" id="UP000284243">
    <property type="component" value="Unassembled WGS sequence"/>
</dbReference>
<reference evidence="8" key="2">
    <citation type="submission" date="2023-01" db="EMBL/GenBank/DDBJ databases">
        <title>Human gut microbiome strain richness.</title>
        <authorList>
            <person name="Chen-Liaw A."/>
        </authorList>
    </citation>
    <scope>NUCLEOTIDE SEQUENCE</scope>
    <source>
        <strain evidence="8">RTP21484st1_B7_RTP21484_190118</strain>
    </source>
</reference>
<evidence type="ECO:0000313" key="8">
    <source>
        <dbReference type="EMBL" id="MDB9221453.1"/>
    </source>
</evidence>
<dbReference type="PANTHER" id="PTHR30026">
    <property type="entry name" value="OUTER MEMBRANE PROTEIN TOLC"/>
    <property type="match status" value="1"/>
</dbReference>
<evidence type="ECO:0000256" key="5">
    <source>
        <dbReference type="ARBA" id="ARBA00022692"/>
    </source>
</evidence>
<dbReference type="GO" id="GO:0015288">
    <property type="term" value="F:porin activity"/>
    <property type="evidence" value="ECO:0007669"/>
    <property type="project" value="TreeGrafter"/>
</dbReference>
<keyword evidence="6" id="KW-0472">Membrane</keyword>
<dbReference type="EMBL" id="QRYC01000004">
    <property type="protein sequence ID" value="RGU57825.1"/>
    <property type="molecule type" value="Genomic_DNA"/>
</dbReference>
<dbReference type="InterPro" id="IPR003423">
    <property type="entry name" value="OMP_efflux"/>
</dbReference>
<evidence type="ECO:0000256" key="4">
    <source>
        <dbReference type="ARBA" id="ARBA00022452"/>
    </source>
</evidence>
<proteinExistence type="inferred from homology"/>
<evidence type="ECO:0000256" key="6">
    <source>
        <dbReference type="ARBA" id="ARBA00023136"/>
    </source>
</evidence>
<gene>
    <name evidence="9" type="ORF">DWW57_04850</name>
    <name evidence="8" type="ORF">PN645_00355</name>
</gene>
<keyword evidence="5" id="KW-0812">Transmembrane</keyword>
<name>A0A1Y3YQS9_9BACT</name>
<comment type="caution">
    <text evidence="9">The sequence shown here is derived from an EMBL/GenBank/DDBJ whole genome shotgun (WGS) entry which is preliminary data.</text>
</comment>
<keyword evidence="4" id="KW-1134">Transmembrane beta strand</keyword>
<dbReference type="SUPFAM" id="SSF56954">
    <property type="entry name" value="Outer membrane efflux proteins (OEP)"/>
    <property type="match status" value="1"/>
</dbReference>
<dbReference type="Proteomes" id="UP001212263">
    <property type="component" value="Unassembled WGS sequence"/>
</dbReference>
<keyword evidence="7" id="KW-0998">Cell outer membrane</keyword>
<dbReference type="Pfam" id="PF02321">
    <property type="entry name" value="OEP"/>
    <property type="match status" value="2"/>
</dbReference>
<evidence type="ECO:0000313" key="10">
    <source>
        <dbReference type="Proteomes" id="UP000284243"/>
    </source>
</evidence>
<dbReference type="GO" id="GO:1990281">
    <property type="term" value="C:efflux pump complex"/>
    <property type="evidence" value="ECO:0007669"/>
    <property type="project" value="TreeGrafter"/>
</dbReference>
<dbReference type="Gene3D" id="1.20.1600.10">
    <property type="entry name" value="Outer membrane efflux proteins (OEP)"/>
    <property type="match status" value="1"/>
</dbReference>
<protein>
    <submittedName>
        <fullName evidence="9">TolC family protein</fullName>
    </submittedName>
</protein>
<dbReference type="GO" id="GO:0009279">
    <property type="term" value="C:cell outer membrane"/>
    <property type="evidence" value="ECO:0007669"/>
    <property type="project" value="UniProtKB-SubCell"/>
</dbReference>
<comment type="subcellular location">
    <subcellularLocation>
        <location evidence="1">Cell outer membrane</location>
    </subcellularLocation>
</comment>
<evidence type="ECO:0000256" key="7">
    <source>
        <dbReference type="ARBA" id="ARBA00023237"/>
    </source>
</evidence>
<accession>A0A1Y3YQS9</accession>
<comment type="similarity">
    <text evidence="2">Belongs to the outer membrane factor (OMF) (TC 1.B.17) family.</text>
</comment>
<evidence type="ECO:0000313" key="9">
    <source>
        <dbReference type="EMBL" id="RGU57825.1"/>
    </source>
</evidence>
<evidence type="ECO:0000256" key="3">
    <source>
        <dbReference type="ARBA" id="ARBA00022448"/>
    </source>
</evidence>
<evidence type="ECO:0000256" key="2">
    <source>
        <dbReference type="ARBA" id="ARBA00007613"/>
    </source>
</evidence>
<dbReference type="RefSeq" id="WP_046404556.1">
    <property type="nucleotide sequence ID" value="NZ_CABJFF010000008.1"/>
</dbReference>
<dbReference type="GO" id="GO:0015562">
    <property type="term" value="F:efflux transmembrane transporter activity"/>
    <property type="evidence" value="ECO:0007669"/>
    <property type="project" value="InterPro"/>
</dbReference>
<sequence>MKKIYLIVGAMLWGGIVDAQTLSVEQYRQKVLEYNQDIQKSQQAVNGALYSLKGIRTGFFPKLDITGNYSYQLEKVEFLPGTDLKHDNYGVEAGLVQNVYSGSAVRKQYDVAKLQHAIAQLSVEHTVDNMIYAADVSYWSVAANRNLYELSEQFVQIVRELYEIVNKRFEEGAISKTDVLMVQNRLKEAELQLNTNSTNYKTALQSLNIMMGVEPDAAVVLTDSIQKVLWVPKQEGLNKALERRADYQSAIMGIEMAKLQTDMARSKYLPQLAVGIKEKYGTTLLNVDGKAQWATTAYAQINIPVFHWGEMRQNVRLSRTQEWTKELERSQLKDQVSKELNNAWVNVIEISKKLEIVYSSLDIAKDNLTLNTFSYNEGKLPIIDVLSAQVSWLQAYTNVVSVNYQYKVALAEYAKALGGTDR</sequence>
<evidence type="ECO:0000256" key="1">
    <source>
        <dbReference type="ARBA" id="ARBA00004442"/>
    </source>
</evidence>
<dbReference type="AlphaFoldDB" id="A0A1Y3YQS9"/>
<dbReference type="PANTHER" id="PTHR30026:SF20">
    <property type="entry name" value="OUTER MEMBRANE PROTEIN TOLC"/>
    <property type="match status" value="1"/>
</dbReference>
<keyword evidence="3" id="KW-0813">Transport</keyword>
<dbReference type="EMBL" id="JAQMRD010000001">
    <property type="protein sequence ID" value="MDB9221453.1"/>
    <property type="molecule type" value="Genomic_DNA"/>
</dbReference>
<reference evidence="9 10" key="1">
    <citation type="submission" date="2018-08" db="EMBL/GenBank/DDBJ databases">
        <title>A genome reference for cultivated species of the human gut microbiota.</title>
        <authorList>
            <person name="Zou Y."/>
            <person name="Xue W."/>
            <person name="Luo G."/>
        </authorList>
    </citation>
    <scope>NUCLEOTIDE SEQUENCE [LARGE SCALE GENOMIC DNA]</scope>
    <source>
        <strain evidence="9 10">AF16-14</strain>
    </source>
</reference>